<evidence type="ECO:0000313" key="2">
    <source>
        <dbReference type="EMBL" id="CAL0325098.1"/>
    </source>
</evidence>
<evidence type="ECO:0008006" key="4">
    <source>
        <dbReference type="Google" id="ProtNLM"/>
    </source>
</evidence>
<dbReference type="Proteomes" id="UP001497480">
    <property type="component" value="Unassembled WGS sequence"/>
</dbReference>
<keyword evidence="1" id="KW-0812">Transmembrane</keyword>
<feature type="transmembrane region" description="Helical" evidence="1">
    <location>
        <begin position="125"/>
        <end position="143"/>
    </location>
</feature>
<accession>A0AAV1XTW8</accession>
<dbReference type="PANTHER" id="PTHR34368">
    <property type="entry name" value="OS01G0962200 PROTEIN"/>
    <property type="match status" value="1"/>
</dbReference>
<dbReference type="PANTHER" id="PTHR34368:SF7">
    <property type="entry name" value="ALKALINE PHYTOCERAMIDASE (APHC)"/>
    <property type="match status" value="1"/>
</dbReference>
<dbReference type="PROSITE" id="PS51257">
    <property type="entry name" value="PROKAR_LIPOPROTEIN"/>
    <property type="match status" value="1"/>
</dbReference>
<keyword evidence="1" id="KW-1133">Transmembrane helix</keyword>
<dbReference type="AlphaFoldDB" id="A0AAV1XTW8"/>
<reference evidence="2 3" key="1">
    <citation type="submission" date="2024-03" db="EMBL/GenBank/DDBJ databases">
        <authorList>
            <person name="Martinez-Hernandez J."/>
        </authorList>
    </citation>
    <scope>NUCLEOTIDE SEQUENCE [LARGE SCALE GENOMIC DNA]</scope>
</reference>
<evidence type="ECO:0000256" key="1">
    <source>
        <dbReference type="SAM" id="Phobius"/>
    </source>
</evidence>
<keyword evidence="3" id="KW-1185">Reference proteome</keyword>
<protein>
    <recommendedName>
        <fullName evidence="4">Ceramidase</fullName>
    </recommendedName>
</protein>
<organism evidence="2 3">
    <name type="scientific">Lupinus luteus</name>
    <name type="common">European yellow lupine</name>
    <dbReference type="NCBI Taxonomy" id="3873"/>
    <lineage>
        <taxon>Eukaryota</taxon>
        <taxon>Viridiplantae</taxon>
        <taxon>Streptophyta</taxon>
        <taxon>Embryophyta</taxon>
        <taxon>Tracheophyta</taxon>
        <taxon>Spermatophyta</taxon>
        <taxon>Magnoliopsida</taxon>
        <taxon>eudicotyledons</taxon>
        <taxon>Gunneridae</taxon>
        <taxon>Pentapetalae</taxon>
        <taxon>rosids</taxon>
        <taxon>fabids</taxon>
        <taxon>Fabales</taxon>
        <taxon>Fabaceae</taxon>
        <taxon>Papilionoideae</taxon>
        <taxon>50 kb inversion clade</taxon>
        <taxon>genistoids sensu lato</taxon>
        <taxon>core genistoids</taxon>
        <taxon>Genisteae</taxon>
        <taxon>Lupinus</taxon>
    </lineage>
</organism>
<sequence length="261" mass="29394">MRKRTVQQACGVAVSCCILLMLITPRIPQPQKYHDFADKRQFFGIPNTLNVVSNFPFLVIGVIGLMLCQHRNYFKLNLIATAFGSSYYHLNPNHDRLVWDRLPMTTAFASLIAILIIERIDAKKGTLSIIPLNMAGIMSVLYYDDIRVYGLFQSVSTIAIPLMALLLPPVYTHSTYWLWASAFYPLAMLQETADKVIYACTFHTVSGHTLKHLFAAMVPVVLTTMLAKRSVDSGKLLHVCKVYLNKCSISQIKVEEGAYDL</sequence>
<dbReference type="EMBL" id="CAXHTB010000018">
    <property type="protein sequence ID" value="CAL0325098.1"/>
    <property type="molecule type" value="Genomic_DNA"/>
</dbReference>
<evidence type="ECO:0000313" key="3">
    <source>
        <dbReference type="Proteomes" id="UP001497480"/>
    </source>
</evidence>
<proteinExistence type="predicted"/>
<keyword evidence="1" id="KW-0472">Membrane</keyword>
<comment type="caution">
    <text evidence="2">The sequence shown here is derived from an EMBL/GenBank/DDBJ whole genome shotgun (WGS) entry which is preliminary data.</text>
</comment>
<name>A0AAV1XTW8_LUPLU</name>
<gene>
    <name evidence="2" type="ORF">LLUT_LOCUS26158</name>
</gene>
<feature type="transmembrane region" description="Helical" evidence="1">
    <location>
        <begin position="44"/>
        <end position="66"/>
    </location>
</feature>